<dbReference type="Proteomes" id="UP000594638">
    <property type="component" value="Unassembled WGS sequence"/>
</dbReference>
<keyword evidence="2" id="KW-1185">Reference proteome</keyword>
<evidence type="ECO:0000313" key="1">
    <source>
        <dbReference type="EMBL" id="CAA2958322.1"/>
    </source>
</evidence>
<dbReference type="AlphaFoldDB" id="A0A8S0PVR3"/>
<name>A0A8S0PVR3_OLEEU</name>
<sequence>MPSYELNPSKVITKPEVDYEGNYVKKTRVKNTTPRCITRLIRNQILRKKRE</sequence>
<dbReference type="EMBL" id="CACTIH010000264">
    <property type="protein sequence ID" value="CAA2958322.1"/>
    <property type="molecule type" value="Genomic_DNA"/>
</dbReference>
<gene>
    <name evidence="1" type="ORF">OLEA9_A021830</name>
</gene>
<evidence type="ECO:0000313" key="2">
    <source>
        <dbReference type="Proteomes" id="UP000594638"/>
    </source>
</evidence>
<organism evidence="1 2">
    <name type="scientific">Olea europaea subsp. europaea</name>
    <dbReference type="NCBI Taxonomy" id="158383"/>
    <lineage>
        <taxon>Eukaryota</taxon>
        <taxon>Viridiplantae</taxon>
        <taxon>Streptophyta</taxon>
        <taxon>Embryophyta</taxon>
        <taxon>Tracheophyta</taxon>
        <taxon>Spermatophyta</taxon>
        <taxon>Magnoliopsida</taxon>
        <taxon>eudicotyledons</taxon>
        <taxon>Gunneridae</taxon>
        <taxon>Pentapetalae</taxon>
        <taxon>asterids</taxon>
        <taxon>lamiids</taxon>
        <taxon>Lamiales</taxon>
        <taxon>Oleaceae</taxon>
        <taxon>Oleeae</taxon>
        <taxon>Olea</taxon>
    </lineage>
</organism>
<accession>A0A8S0PVR3</accession>
<proteinExistence type="predicted"/>
<feature type="non-terminal residue" evidence="1">
    <location>
        <position position="51"/>
    </location>
</feature>
<reference evidence="1 2" key="1">
    <citation type="submission" date="2019-12" db="EMBL/GenBank/DDBJ databases">
        <authorList>
            <person name="Alioto T."/>
            <person name="Alioto T."/>
            <person name="Gomez Garrido J."/>
        </authorList>
    </citation>
    <scope>NUCLEOTIDE SEQUENCE [LARGE SCALE GENOMIC DNA]</scope>
</reference>
<dbReference type="Gramene" id="OE9A021830T1">
    <property type="protein sequence ID" value="OE9A021830C1"/>
    <property type="gene ID" value="OE9A021830"/>
</dbReference>
<comment type="caution">
    <text evidence="1">The sequence shown here is derived from an EMBL/GenBank/DDBJ whole genome shotgun (WGS) entry which is preliminary data.</text>
</comment>
<protein>
    <submittedName>
        <fullName evidence="1">Uncharacterized protein</fullName>
    </submittedName>
</protein>